<dbReference type="AlphaFoldDB" id="A0A3D3TNW2"/>
<dbReference type="GO" id="GO:0006281">
    <property type="term" value="P:DNA repair"/>
    <property type="evidence" value="ECO:0007669"/>
    <property type="project" value="InterPro"/>
</dbReference>
<dbReference type="EMBL" id="DQBS01000159">
    <property type="protein sequence ID" value="HCO70317.1"/>
    <property type="molecule type" value="Genomic_DNA"/>
</dbReference>
<dbReference type="InterPro" id="IPR036217">
    <property type="entry name" value="MethylDNA_cys_MeTrfase_DNAb"/>
</dbReference>
<gene>
    <name evidence="3" type="ORF">DIT26_07055</name>
</gene>
<reference evidence="3 4" key="1">
    <citation type="journal article" date="2018" name="Nat. Biotechnol.">
        <title>A standardized bacterial taxonomy based on genome phylogeny substantially revises the tree of life.</title>
        <authorList>
            <person name="Parks D.H."/>
            <person name="Chuvochina M."/>
            <person name="Waite D.W."/>
            <person name="Rinke C."/>
            <person name="Skarshewski A."/>
            <person name="Chaumeil P.A."/>
            <person name="Hugenholtz P."/>
        </authorList>
    </citation>
    <scope>NUCLEOTIDE SEQUENCE [LARGE SCALE GENOMIC DNA]</scope>
    <source>
        <strain evidence="3">UBA9905</strain>
    </source>
</reference>
<protein>
    <submittedName>
        <fullName evidence="3">Cysteine methyltransferase</fullName>
    </submittedName>
</protein>
<dbReference type="Proteomes" id="UP000264215">
    <property type="component" value="Unassembled WGS sequence"/>
</dbReference>
<proteinExistence type="predicted"/>
<dbReference type="Gene3D" id="1.10.10.10">
    <property type="entry name" value="Winged helix-like DNA-binding domain superfamily/Winged helix DNA-binding domain"/>
    <property type="match status" value="1"/>
</dbReference>
<dbReference type="SUPFAM" id="SSF46767">
    <property type="entry name" value="Methylated DNA-protein cysteine methyltransferase, C-terminal domain"/>
    <property type="match status" value="1"/>
</dbReference>
<dbReference type="InterPro" id="IPR052520">
    <property type="entry name" value="ATL_DNA_repair"/>
</dbReference>
<organism evidence="3 4">
    <name type="scientific">Mesotoga infera</name>
    <dbReference type="NCBI Taxonomy" id="1236046"/>
    <lineage>
        <taxon>Bacteria</taxon>
        <taxon>Thermotogati</taxon>
        <taxon>Thermotogota</taxon>
        <taxon>Thermotogae</taxon>
        <taxon>Kosmotogales</taxon>
        <taxon>Kosmotogaceae</taxon>
        <taxon>Mesotoga</taxon>
    </lineage>
</organism>
<dbReference type="InterPro" id="IPR036388">
    <property type="entry name" value="WH-like_DNA-bd_sf"/>
</dbReference>
<dbReference type="GO" id="GO:0032259">
    <property type="term" value="P:methylation"/>
    <property type="evidence" value="ECO:0007669"/>
    <property type="project" value="UniProtKB-KW"/>
</dbReference>
<keyword evidence="1" id="KW-0227">DNA damage</keyword>
<dbReference type="CDD" id="cd06445">
    <property type="entry name" value="ATase"/>
    <property type="match status" value="1"/>
</dbReference>
<keyword evidence="3" id="KW-0489">Methyltransferase</keyword>
<dbReference type="PANTHER" id="PTHR42942:SF1">
    <property type="entry name" value="ALKYLTRANSFERASE-LIKE PROTEIN 1"/>
    <property type="match status" value="1"/>
</dbReference>
<evidence type="ECO:0000256" key="1">
    <source>
        <dbReference type="ARBA" id="ARBA00022763"/>
    </source>
</evidence>
<feature type="domain" description="Methylated-DNA-[protein]-cysteine S-methyltransferase DNA binding" evidence="2">
    <location>
        <begin position="8"/>
        <end position="86"/>
    </location>
</feature>
<comment type="caution">
    <text evidence="3">The sequence shown here is derived from an EMBL/GenBank/DDBJ whole genome shotgun (WGS) entry which is preliminary data.</text>
</comment>
<evidence type="ECO:0000259" key="2">
    <source>
        <dbReference type="Pfam" id="PF01035"/>
    </source>
</evidence>
<dbReference type="GO" id="GO:0008168">
    <property type="term" value="F:methyltransferase activity"/>
    <property type="evidence" value="ECO:0007669"/>
    <property type="project" value="UniProtKB-KW"/>
</dbReference>
<evidence type="ECO:0000313" key="3">
    <source>
        <dbReference type="EMBL" id="HCO70317.1"/>
    </source>
</evidence>
<sequence length="105" mass="11590">MGNETVSVYRRIYDMVRRIPSGRVATYGQIASLVGGCSARMVGYAMAGVSDETIPWQRVINARGRISIRDPNGYSLQKAILEREGIDFDESDSVDLSVFGWEGPT</sequence>
<evidence type="ECO:0000313" key="4">
    <source>
        <dbReference type="Proteomes" id="UP000264215"/>
    </source>
</evidence>
<accession>A0A3D3TNW2</accession>
<dbReference type="Pfam" id="PF01035">
    <property type="entry name" value="DNA_binding_1"/>
    <property type="match status" value="1"/>
</dbReference>
<name>A0A3D3TNW2_9BACT</name>
<dbReference type="PANTHER" id="PTHR42942">
    <property type="entry name" value="6-O-METHYLGUANINE DNA METHYLTRANSFERASE"/>
    <property type="match status" value="1"/>
</dbReference>
<keyword evidence="3" id="KW-0808">Transferase</keyword>
<dbReference type="InterPro" id="IPR014048">
    <property type="entry name" value="MethylDNA_cys_MeTrfase_DNA-bd"/>
</dbReference>